<evidence type="ECO:0000256" key="1">
    <source>
        <dbReference type="ARBA" id="ARBA00005058"/>
    </source>
</evidence>
<proteinExistence type="inferred from homology"/>
<dbReference type="Pfam" id="PF01048">
    <property type="entry name" value="PNP_UDP_1"/>
    <property type="match status" value="1"/>
</dbReference>
<feature type="binding site" evidence="6">
    <location>
        <position position="239"/>
    </location>
    <ligand>
        <name>a purine D-ribonucleoside</name>
        <dbReference type="ChEBI" id="CHEBI:142355"/>
    </ligand>
</feature>
<comment type="caution">
    <text evidence="8">The sequence shown here is derived from an EMBL/GenBank/DDBJ whole genome shotgun (WGS) entry which is preliminary data.</text>
</comment>
<comment type="pathway">
    <text evidence="1 5">Purine metabolism; purine nucleoside salvage.</text>
</comment>
<sequence length="278" mass="30002">MNGELTPDRMRSVADEFRDRYNPGRVRGLLVAGSGLELEIPGWGFAEEIELKEVLPFALHTLMGHRQTVTLWRHEDESLMVLNGRFHLYQGYRPEEVVAPVRLAALLGAEVMIATNATGSLDPEIEPGSIVVVTDHINLQGSNPLVGVWGTEFGPQFPDMSEAYDPELRGLGRSAAEEAGFAVHEGVYVALLGPSFETPAEIRMVRAAGGTVVGMSTVPEVIAARHMGMKVLVLSFAANPAAGLVDRPLTHTEVLEEGEKAAAKLATLMGLLVGRVFI</sequence>
<reference evidence="8 9" key="1">
    <citation type="submission" date="2020-08" db="EMBL/GenBank/DDBJ databases">
        <title>Acidobacteriota in marine sediments use diverse sulfur dissimilation pathways.</title>
        <authorList>
            <person name="Wasmund K."/>
        </authorList>
    </citation>
    <scope>NUCLEOTIDE SEQUENCE [LARGE SCALE GENOMIC DNA]</scope>
    <source>
        <strain evidence="8">MAG AM3-A</strain>
    </source>
</reference>
<dbReference type="PANTHER" id="PTHR11904:SF9">
    <property type="entry name" value="PURINE NUCLEOSIDE PHOSPHORYLASE-RELATED"/>
    <property type="match status" value="1"/>
</dbReference>
<keyword evidence="3 5" id="KW-0328">Glycosyltransferase</keyword>
<feature type="binding site" evidence="6">
    <location>
        <position position="197"/>
    </location>
    <ligand>
        <name>a purine D-ribonucleoside</name>
        <dbReference type="ChEBI" id="CHEBI:142355"/>
    </ligand>
</feature>
<comment type="similarity">
    <text evidence="2 5">Belongs to the PNP/MTAP phosphorylase family.</text>
</comment>
<dbReference type="PANTHER" id="PTHR11904">
    <property type="entry name" value="METHYLTHIOADENOSINE/PURINE NUCLEOSIDE PHOSPHORYLASE"/>
    <property type="match status" value="1"/>
</dbReference>
<dbReference type="InterPro" id="IPR000845">
    <property type="entry name" value="Nucleoside_phosphorylase_d"/>
</dbReference>
<dbReference type="EC" id="2.4.2.1" evidence="5"/>
<evidence type="ECO:0000256" key="6">
    <source>
        <dbReference type="PIRSR" id="PIRSR000477-2"/>
    </source>
</evidence>
<evidence type="ECO:0000256" key="3">
    <source>
        <dbReference type="ARBA" id="ARBA00022676"/>
    </source>
</evidence>
<evidence type="ECO:0000259" key="7">
    <source>
        <dbReference type="Pfam" id="PF01048"/>
    </source>
</evidence>
<feature type="binding site" evidence="6">
    <location>
        <position position="65"/>
    </location>
    <ligand>
        <name>phosphate</name>
        <dbReference type="ChEBI" id="CHEBI:43474"/>
    </ligand>
</feature>
<dbReference type="InterPro" id="IPR011268">
    <property type="entry name" value="Purine_phosphorylase"/>
</dbReference>
<feature type="binding site" evidence="6">
    <location>
        <begin position="85"/>
        <end position="87"/>
    </location>
    <ligand>
        <name>phosphate</name>
        <dbReference type="ChEBI" id="CHEBI:43474"/>
    </ligand>
</feature>
<dbReference type="GO" id="GO:0004731">
    <property type="term" value="F:purine-nucleoside phosphorylase activity"/>
    <property type="evidence" value="ECO:0007669"/>
    <property type="project" value="UniProtKB-EC"/>
</dbReference>
<dbReference type="Gene3D" id="3.40.50.1580">
    <property type="entry name" value="Nucleoside phosphorylase domain"/>
    <property type="match status" value="1"/>
</dbReference>
<dbReference type="GO" id="GO:0009116">
    <property type="term" value="P:nucleoside metabolic process"/>
    <property type="evidence" value="ECO:0007669"/>
    <property type="project" value="InterPro"/>
</dbReference>
<evidence type="ECO:0000313" key="8">
    <source>
        <dbReference type="EMBL" id="MBD3870798.1"/>
    </source>
</evidence>
<dbReference type="InterPro" id="IPR035994">
    <property type="entry name" value="Nucleoside_phosphorylase_sf"/>
</dbReference>
<feature type="binding site" evidence="6">
    <location>
        <position position="34"/>
    </location>
    <ligand>
        <name>phosphate</name>
        <dbReference type="ChEBI" id="CHEBI:43474"/>
    </ligand>
</feature>
<dbReference type="EMBL" id="JACXWA010000090">
    <property type="protein sequence ID" value="MBD3870798.1"/>
    <property type="molecule type" value="Genomic_DNA"/>
</dbReference>
<gene>
    <name evidence="8" type="ORF">IFJ97_05495</name>
</gene>
<name>A0A8J7CNJ8_9BACT</name>
<evidence type="ECO:0000256" key="2">
    <source>
        <dbReference type="ARBA" id="ARBA00006751"/>
    </source>
</evidence>
<organism evidence="8 9">
    <name type="scientific">Candidatus Sulfomarinibacter kjeldsenii</name>
    <dbReference type="NCBI Taxonomy" id="2885994"/>
    <lineage>
        <taxon>Bacteria</taxon>
        <taxon>Pseudomonadati</taxon>
        <taxon>Acidobacteriota</taxon>
        <taxon>Thermoanaerobaculia</taxon>
        <taxon>Thermoanaerobaculales</taxon>
        <taxon>Candidatus Sulfomarinibacteraceae</taxon>
        <taxon>Candidatus Sulfomarinibacter</taxon>
    </lineage>
</organism>
<dbReference type="UniPathway" id="UPA00606"/>
<feature type="binding site" evidence="6">
    <location>
        <position position="216"/>
    </location>
    <ligand>
        <name>phosphate</name>
        <dbReference type="ChEBI" id="CHEBI:43474"/>
    </ligand>
</feature>
<keyword evidence="4 5" id="KW-0808">Transferase</keyword>
<comment type="function">
    <text evidence="5">The purine nucleoside phosphorylases catalyze the phosphorolytic breakdown of the N-glycosidic bond in the beta-(deoxy)ribonucleoside molecules, with the formation of the corresponding free purine bases and pentose-1-phosphate.</text>
</comment>
<dbReference type="NCBIfam" id="TIGR01697">
    <property type="entry name" value="PNPH-PUNA-XAPA"/>
    <property type="match status" value="1"/>
</dbReference>
<dbReference type="GO" id="GO:0005737">
    <property type="term" value="C:cytoplasm"/>
    <property type="evidence" value="ECO:0007669"/>
    <property type="project" value="TreeGrafter"/>
</dbReference>
<dbReference type="PIRSF" id="PIRSF000477">
    <property type="entry name" value="PurNPase"/>
    <property type="match status" value="1"/>
</dbReference>
<evidence type="ECO:0000256" key="5">
    <source>
        <dbReference type="PIRNR" id="PIRNR000477"/>
    </source>
</evidence>
<dbReference type="SUPFAM" id="SSF53167">
    <property type="entry name" value="Purine and uridine phosphorylases"/>
    <property type="match status" value="1"/>
</dbReference>
<dbReference type="Proteomes" id="UP000598633">
    <property type="component" value="Unassembled WGS sequence"/>
</dbReference>
<dbReference type="AlphaFoldDB" id="A0A8J7CNJ8"/>
<dbReference type="CDD" id="cd09009">
    <property type="entry name" value="PNP-EcPNPII_like"/>
    <property type="match status" value="1"/>
</dbReference>
<evidence type="ECO:0000256" key="4">
    <source>
        <dbReference type="ARBA" id="ARBA00022679"/>
    </source>
</evidence>
<dbReference type="NCBIfam" id="NF006054">
    <property type="entry name" value="PRK08202.1"/>
    <property type="match status" value="1"/>
</dbReference>
<evidence type="ECO:0000313" key="9">
    <source>
        <dbReference type="Proteomes" id="UP000598633"/>
    </source>
</evidence>
<feature type="binding site" evidence="6">
    <location>
        <position position="117"/>
    </location>
    <ligand>
        <name>phosphate</name>
        <dbReference type="ChEBI" id="CHEBI:43474"/>
    </ligand>
</feature>
<protein>
    <recommendedName>
        <fullName evidence="5">Purine nucleoside phosphorylase</fullName>
        <ecNumber evidence="5">2.4.2.1</ecNumber>
    </recommendedName>
    <alternativeName>
        <fullName evidence="5">Inosine-guanosine phosphorylase</fullName>
    </alternativeName>
</protein>
<accession>A0A8J7CNJ8</accession>
<feature type="domain" description="Nucleoside phosphorylase" evidence="7">
    <location>
        <begin position="47"/>
        <end position="268"/>
    </location>
</feature>